<dbReference type="Proteomes" id="UP000265566">
    <property type="component" value="Chromosome 7"/>
</dbReference>
<dbReference type="Pfam" id="PF07127">
    <property type="entry name" value="Nodulin_late"/>
    <property type="match status" value="1"/>
</dbReference>
<accession>A0A396GY10</accession>
<dbReference type="AlphaFoldDB" id="A0A396GY10"/>
<sequence length="157" mass="17700">MQRGESMGKIVKFVYFMIIFISPFVVANHATDCSQNFLLVVVLLILIVQGICAHILNNLGVSSMIIMNIPKPGVIVRVDGGVWAPGVYDSDERKGKRNDQTIHQSEVSLFERILMLTLTLQRGAMQYLIELQQVHHHIVDGFSETMRQLSFIAFLQA</sequence>
<comment type="caution">
    <text evidence="3">The sequence shown here is derived from an EMBL/GenBank/DDBJ whole genome shotgun (WGS) entry which is preliminary data.</text>
</comment>
<proteinExistence type="predicted"/>
<dbReference type="InterPro" id="IPR009810">
    <property type="entry name" value="Nodulin_late_dom"/>
</dbReference>
<gene>
    <name evidence="3" type="ORF">MtrunA17_Chr7g0226641</name>
</gene>
<keyword evidence="1" id="KW-0472">Membrane</keyword>
<name>A0A396GY10_MEDTR</name>
<dbReference type="EMBL" id="PSQE01000007">
    <property type="protein sequence ID" value="RHN45101.1"/>
    <property type="molecule type" value="Genomic_DNA"/>
</dbReference>
<evidence type="ECO:0000256" key="1">
    <source>
        <dbReference type="SAM" id="Phobius"/>
    </source>
</evidence>
<evidence type="ECO:0000313" key="3">
    <source>
        <dbReference type="EMBL" id="RHN45101.1"/>
    </source>
</evidence>
<feature type="transmembrane region" description="Helical" evidence="1">
    <location>
        <begin position="12"/>
        <end position="31"/>
    </location>
</feature>
<feature type="domain" description="Late nodulin" evidence="2">
    <location>
        <begin position="7"/>
        <end position="34"/>
    </location>
</feature>
<reference evidence="4" key="1">
    <citation type="journal article" date="2018" name="Nat. Plants">
        <title>Whole-genome landscape of Medicago truncatula symbiotic genes.</title>
        <authorList>
            <person name="Pecrix Y."/>
            <person name="Staton S.E."/>
            <person name="Sallet E."/>
            <person name="Lelandais-Briere C."/>
            <person name="Moreau S."/>
            <person name="Carrere S."/>
            <person name="Blein T."/>
            <person name="Jardinaud M.F."/>
            <person name="Latrasse D."/>
            <person name="Zouine M."/>
            <person name="Zahm M."/>
            <person name="Kreplak J."/>
            <person name="Mayjonade B."/>
            <person name="Satge C."/>
            <person name="Perez M."/>
            <person name="Cauet S."/>
            <person name="Marande W."/>
            <person name="Chantry-Darmon C."/>
            <person name="Lopez-Roques C."/>
            <person name="Bouchez O."/>
            <person name="Berard A."/>
            <person name="Debelle F."/>
            <person name="Munos S."/>
            <person name="Bendahmane A."/>
            <person name="Berges H."/>
            <person name="Niebel A."/>
            <person name="Buitink J."/>
            <person name="Frugier F."/>
            <person name="Benhamed M."/>
            <person name="Crespi M."/>
            <person name="Gouzy J."/>
            <person name="Gamas P."/>
        </authorList>
    </citation>
    <scope>NUCLEOTIDE SEQUENCE [LARGE SCALE GENOMIC DNA]</scope>
    <source>
        <strain evidence="4">cv. Jemalong A17</strain>
    </source>
</reference>
<evidence type="ECO:0000259" key="2">
    <source>
        <dbReference type="Pfam" id="PF07127"/>
    </source>
</evidence>
<keyword evidence="1" id="KW-1133">Transmembrane helix</keyword>
<dbReference type="Gramene" id="rna39306">
    <property type="protein sequence ID" value="RHN45101.1"/>
    <property type="gene ID" value="gene39306"/>
</dbReference>
<dbReference type="GO" id="GO:0046872">
    <property type="term" value="F:metal ion binding"/>
    <property type="evidence" value="ECO:0007669"/>
    <property type="project" value="InterPro"/>
</dbReference>
<organism evidence="3 4">
    <name type="scientific">Medicago truncatula</name>
    <name type="common">Barrel medic</name>
    <name type="synonym">Medicago tribuloides</name>
    <dbReference type="NCBI Taxonomy" id="3880"/>
    <lineage>
        <taxon>Eukaryota</taxon>
        <taxon>Viridiplantae</taxon>
        <taxon>Streptophyta</taxon>
        <taxon>Embryophyta</taxon>
        <taxon>Tracheophyta</taxon>
        <taxon>Spermatophyta</taxon>
        <taxon>Magnoliopsida</taxon>
        <taxon>eudicotyledons</taxon>
        <taxon>Gunneridae</taxon>
        <taxon>Pentapetalae</taxon>
        <taxon>rosids</taxon>
        <taxon>fabids</taxon>
        <taxon>Fabales</taxon>
        <taxon>Fabaceae</taxon>
        <taxon>Papilionoideae</taxon>
        <taxon>50 kb inversion clade</taxon>
        <taxon>NPAAA clade</taxon>
        <taxon>Hologalegina</taxon>
        <taxon>IRL clade</taxon>
        <taxon>Trifolieae</taxon>
        <taxon>Medicago</taxon>
    </lineage>
</organism>
<feature type="transmembrane region" description="Helical" evidence="1">
    <location>
        <begin position="37"/>
        <end position="57"/>
    </location>
</feature>
<protein>
    <submittedName>
        <fullName evidence="3">Putative Late nodulin</fullName>
    </submittedName>
</protein>
<evidence type="ECO:0000313" key="4">
    <source>
        <dbReference type="Proteomes" id="UP000265566"/>
    </source>
</evidence>
<keyword evidence="1" id="KW-0812">Transmembrane</keyword>